<keyword evidence="2" id="KW-1185">Reference proteome</keyword>
<accession>A0A6H5H3V4</accession>
<evidence type="ECO:0000313" key="2">
    <source>
        <dbReference type="Proteomes" id="UP000479000"/>
    </source>
</evidence>
<dbReference type="EMBL" id="CADCXU010024804">
    <property type="protein sequence ID" value="CAB0012060.1"/>
    <property type="molecule type" value="Genomic_DNA"/>
</dbReference>
<protein>
    <submittedName>
        <fullName evidence="1">Uncharacterized protein</fullName>
    </submittedName>
</protein>
<evidence type="ECO:0000313" key="1">
    <source>
        <dbReference type="EMBL" id="CAB0012060.1"/>
    </source>
</evidence>
<gene>
    <name evidence="1" type="ORF">NTEN_LOCUS16861</name>
</gene>
<organism evidence="1 2">
    <name type="scientific">Nesidiocoris tenuis</name>
    <dbReference type="NCBI Taxonomy" id="355587"/>
    <lineage>
        <taxon>Eukaryota</taxon>
        <taxon>Metazoa</taxon>
        <taxon>Ecdysozoa</taxon>
        <taxon>Arthropoda</taxon>
        <taxon>Hexapoda</taxon>
        <taxon>Insecta</taxon>
        <taxon>Pterygota</taxon>
        <taxon>Neoptera</taxon>
        <taxon>Paraneoptera</taxon>
        <taxon>Hemiptera</taxon>
        <taxon>Heteroptera</taxon>
        <taxon>Panheteroptera</taxon>
        <taxon>Cimicomorpha</taxon>
        <taxon>Miridae</taxon>
        <taxon>Dicyphina</taxon>
        <taxon>Nesidiocoris</taxon>
    </lineage>
</organism>
<name>A0A6H5H3V4_9HEMI</name>
<dbReference type="AlphaFoldDB" id="A0A6H5H3V4"/>
<feature type="non-terminal residue" evidence="1">
    <location>
        <position position="1"/>
    </location>
</feature>
<proteinExistence type="predicted"/>
<reference evidence="1 2" key="1">
    <citation type="submission" date="2020-02" db="EMBL/GenBank/DDBJ databases">
        <authorList>
            <person name="Ferguson B K."/>
        </authorList>
    </citation>
    <scope>NUCLEOTIDE SEQUENCE [LARGE SCALE GENOMIC DNA]</scope>
</reference>
<dbReference type="Proteomes" id="UP000479000">
    <property type="component" value="Unassembled WGS sequence"/>
</dbReference>
<sequence>GNTQEIGFARNSPFGRLRTNAYKISWRSELFRNIYGRKIEIQPRLLSQA</sequence>